<name>A0A3B0WAC6_9ZZZZ</name>
<evidence type="ECO:0000313" key="1">
    <source>
        <dbReference type="EMBL" id="VAW48172.1"/>
    </source>
</evidence>
<gene>
    <name evidence="1" type="ORF">MNBD_GAMMA02-748</name>
</gene>
<accession>A0A3B0WAC6</accession>
<sequence>MNFIKFKIRAQKGIKKIINKSNDQGNQQKTTDNVIGINELSEQKKVTTFSKHLHETHRIFVQSISPRLNDFFEGLNDFFFDMAEQAENNVLQNQYFAAIGDTRKNKSTLTRQFAKNVNIIFHKFKNQDFVYFIENNQQTEQTVKTLTLIKDDDLDQKLAINNVVAKISQIHLKELYLINQRYAELARMDQLTEQHNPIGPDAIVNAFALSLKVLKSENNIKLMIIKLFEKNMVKSLGPAYRMVNKYLKKQDVLPDLKFTIKHKPTADQPINNSINYLAQKLSDEDENYKKIADILNHGREKETQNSYSAENIVQFSQLTDALDQIKTELLTDQEMASKDHISPLELKDELIRKLKSLKAMSSSQQLNAADENTIDLIGELFQFLVDDRNLPETIQLVLSKLQLPYLQIALKDPTFFSNKQNNARQLLNIIAETAVGWSPQTDDKSMFLNKVKEIVNFILQNHEKNINYEKLIERFIQFDQQLKKRSSIVERRTSAKVSGRERLSQAKNQTADMLKKHLKGQKIPALVREILLKPWANVLILSVLRQQDSPELLEKSQDFVRKLVNAANPNNRDKRSDKAINELCNEMIEGLKLVAYDVKDLREKSAEIKVCLKKINGIKSSQTLVDFIDPEEILKLSKEFNQESSVGALIENPDLSMHPPTNLPELDDEYHAAALNIKLGEWIEINSKSKPQRVKLSWISPISGKLLFVNAKGAKVIDLFHIELAHNLRKNETKILNKIPLLDRAMSSIAEKMELKKAKRQKVETMEADRC</sequence>
<dbReference type="AlphaFoldDB" id="A0A3B0WAC6"/>
<dbReference type="InterPro" id="IPR012434">
    <property type="entry name" value="DUF1631"/>
</dbReference>
<reference evidence="1" key="1">
    <citation type="submission" date="2018-06" db="EMBL/GenBank/DDBJ databases">
        <authorList>
            <person name="Zhirakovskaya E."/>
        </authorList>
    </citation>
    <scope>NUCLEOTIDE SEQUENCE</scope>
</reference>
<protein>
    <recommendedName>
        <fullName evidence="2">Thymidine phosphorylase</fullName>
    </recommendedName>
</protein>
<proteinExistence type="predicted"/>
<organism evidence="1">
    <name type="scientific">hydrothermal vent metagenome</name>
    <dbReference type="NCBI Taxonomy" id="652676"/>
    <lineage>
        <taxon>unclassified sequences</taxon>
        <taxon>metagenomes</taxon>
        <taxon>ecological metagenomes</taxon>
    </lineage>
</organism>
<dbReference type="EMBL" id="UOFA01000391">
    <property type="protein sequence ID" value="VAW48172.1"/>
    <property type="molecule type" value="Genomic_DNA"/>
</dbReference>
<evidence type="ECO:0008006" key="2">
    <source>
        <dbReference type="Google" id="ProtNLM"/>
    </source>
</evidence>
<dbReference type="Pfam" id="PF07793">
    <property type="entry name" value="DUF1631"/>
    <property type="match status" value="1"/>
</dbReference>